<evidence type="ECO:0000256" key="5">
    <source>
        <dbReference type="ARBA" id="ARBA00023239"/>
    </source>
</evidence>
<dbReference type="PANTHER" id="PTHR11627">
    <property type="entry name" value="FRUCTOSE-BISPHOSPHATE ALDOLASE"/>
    <property type="match status" value="1"/>
</dbReference>
<evidence type="ECO:0000256" key="2">
    <source>
        <dbReference type="ARBA" id="ARBA00010387"/>
    </source>
</evidence>
<reference evidence="7 8" key="1">
    <citation type="journal article" date="2019" name="Int. J. Syst. Evol. Microbiol.">
        <title>The Global Catalogue of Microorganisms (GCM) 10K type strain sequencing project: providing services to taxonomists for standard genome sequencing and annotation.</title>
        <authorList>
            <consortium name="The Broad Institute Genomics Platform"/>
            <consortium name="The Broad Institute Genome Sequencing Center for Infectious Disease"/>
            <person name="Wu L."/>
            <person name="Ma J."/>
        </authorList>
    </citation>
    <scope>NUCLEOTIDE SEQUENCE [LARGE SCALE GENOMIC DNA]</scope>
    <source>
        <strain evidence="7 8">JCM 14942</strain>
    </source>
</reference>
<protein>
    <recommendedName>
        <fullName evidence="3">fructose-bisphosphate aldolase</fullName>
        <ecNumber evidence="3">4.1.2.13</ecNumber>
    </recommendedName>
    <alternativeName>
        <fullName evidence="6">Fructose-bisphosphate aldolase class I</fullName>
    </alternativeName>
</protein>
<dbReference type="Gene3D" id="3.20.20.70">
    <property type="entry name" value="Aldolase class I"/>
    <property type="match status" value="1"/>
</dbReference>
<keyword evidence="5" id="KW-0456">Lyase</keyword>
<evidence type="ECO:0000256" key="3">
    <source>
        <dbReference type="ARBA" id="ARBA00013068"/>
    </source>
</evidence>
<comment type="caution">
    <text evidence="7">The sequence shown here is derived from an EMBL/GenBank/DDBJ whole genome shotgun (WGS) entry which is preliminary data.</text>
</comment>
<organism evidence="7 8">
    <name type="scientific">Nocardioides humi</name>
    <dbReference type="NCBI Taxonomy" id="449461"/>
    <lineage>
        <taxon>Bacteria</taxon>
        <taxon>Bacillati</taxon>
        <taxon>Actinomycetota</taxon>
        <taxon>Actinomycetes</taxon>
        <taxon>Propionibacteriales</taxon>
        <taxon>Nocardioidaceae</taxon>
        <taxon>Nocardioides</taxon>
    </lineage>
</organism>
<dbReference type="EC" id="4.1.2.13" evidence="3"/>
<sequence>MARLDLAIDHLTRPGFGVLVVDDYADVALRDREIRADAMRDLVDFALSPAARPSLGAVLLSPAHLTLRRPLVAPPDGELPAVGVGVDLGVGPVAVGSAVAAARRLGATFVELRANRRPGQFARGEPHVDARAVTGTAALAQEAGLVPVVTVALPGLPGSRIGVTRAVMVNALRAVFDAAADLRCDPARLVVRLPLVAPGPRSGQDASADVVAEHTLDALDEAVPTEVPAVWFLSAGHDLPDVCGQLATVSRLALERGVTRALGFALGRALLEPALDGWRDGGPARARQRFGAACEAAHRALVPALASH</sequence>
<dbReference type="Proteomes" id="UP001500842">
    <property type="component" value="Unassembled WGS sequence"/>
</dbReference>
<evidence type="ECO:0000313" key="7">
    <source>
        <dbReference type="EMBL" id="GAA1509762.1"/>
    </source>
</evidence>
<evidence type="ECO:0000313" key="8">
    <source>
        <dbReference type="Proteomes" id="UP001500842"/>
    </source>
</evidence>
<proteinExistence type="inferred from homology"/>
<dbReference type="Pfam" id="PF00274">
    <property type="entry name" value="Glycolytic"/>
    <property type="match status" value="1"/>
</dbReference>
<dbReference type="SUPFAM" id="SSF51569">
    <property type="entry name" value="Aldolase"/>
    <property type="match status" value="1"/>
</dbReference>
<evidence type="ECO:0000256" key="1">
    <source>
        <dbReference type="ARBA" id="ARBA00004714"/>
    </source>
</evidence>
<accession>A0ABN2A268</accession>
<keyword evidence="4" id="KW-0324">Glycolysis</keyword>
<dbReference type="RefSeq" id="WP_141004480.1">
    <property type="nucleotide sequence ID" value="NZ_BAAAOR010000009.1"/>
</dbReference>
<evidence type="ECO:0000256" key="6">
    <source>
        <dbReference type="ARBA" id="ARBA00029799"/>
    </source>
</evidence>
<dbReference type="EMBL" id="BAAAOR010000009">
    <property type="protein sequence ID" value="GAA1509762.1"/>
    <property type="molecule type" value="Genomic_DNA"/>
</dbReference>
<evidence type="ECO:0000256" key="4">
    <source>
        <dbReference type="ARBA" id="ARBA00023152"/>
    </source>
</evidence>
<dbReference type="InterPro" id="IPR000741">
    <property type="entry name" value="FBA_I"/>
</dbReference>
<comment type="similarity">
    <text evidence="2">Belongs to the class I fructose-bisphosphate aldolase family.</text>
</comment>
<comment type="pathway">
    <text evidence="1">Carbohydrate degradation; glycolysis; D-glyceraldehyde 3-phosphate and glycerone phosphate from D-glucose: step 4/4.</text>
</comment>
<keyword evidence="8" id="KW-1185">Reference proteome</keyword>
<dbReference type="InterPro" id="IPR013785">
    <property type="entry name" value="Aldolase_TIM"/>
</dbReference>
<name>A0ABN2A268_9ACTN</name>
<gene>
    <name evidence="7" type="ORF">GCM10009788_12640</name>
</gene>